<gene>
    <name evidence="6" type="ORF">K5H97_28330</name>
</gene>
<dbReference type="Proteomes" id="UP000825591">
    <property type="component" value="Chromosome"/>
</dbReference>
<keyword evidence="3" id="KW-0106">Calcium</keyword>
<evidence type="ECO:0000256" key="2">
    <source>
        <dbReference type="ARBA" id="ARBA00022737"/>
    </source>
</evidence>
<dbReference type="Gene3D" id="3.40.50.410">
    <property type="entry name" value="von Willebrand factor, type A domain"/>
    <property type="match status" value="1"/>
</dbReference>
<feature type="region of interest" description="Disordered" evidence="4">
    <location>
        <begin position="4387"/>
        <end position="4409"/>
    </location>
</feature>
<dbReference type="EMBL" id="CP081966">
    <property type="protein sequence ID" value="QZP26633.1"/>
    <property type="molecule type" value="Genomic_DNA"/>
</dbReference>
<evidence type="ECO:0000256" key="3">
    <source>
        <dbReference type="ARBA" id="ARBA00022837"/>
    </source>
</evidence>
<dbReference type="InterPro" id="IPR019960">
    <property type="entry name" value="T1SS_VCA0849"/>
</dbReference>
<dbReference type="InterPro" id="IPR038081">
    <property type="entry name" value="CalX-like_sf"/>
</dbReference>
<dbReference type="InterPro" id="IPR002035">
    <property type="entry name" value="VWF_A"/>
</dbReference>
<reference evidence="6 7" key="1">
    <citation type="submission" date="2021-08" db="EMBL/GenBank/DDBJ databases">
        <title>Bactericidal Effect of Pseudomonas oryziphila sp. nov., a novel Pseudomonas Species Against Xanthomonas oryzae Reduces Disease Severity of Bacterial Leaf Streak of Rice.</title>
        <authorList>
            <person name="Yang R."/>
            <person name="Li S."/>
            <person name="Li Y."/>
            <person name="Yan Y."/>
            <person name="Fang Y."/>
            <person name="Zou L."/>
            <person name="Chen G."/>
        </authorList>
    </citation>
    <scope>NUCLEOTIDE SEQUENCE [LARGE SCALE GENOMIC DNA]</scope>
    <source>
        <strain evidence="6 7">DSM 17497</strain>
    </source>
</reference>
<accession>A0ABX9B558</accession>
<keyword evidence="1" id="KW-0732">Signal</keyword>
<dbReference type="InterPro" id="IPR003644">
    <property type="entry name" value="Calx_beta"/>
</dbReference>
<dbReference type="SUPFAM" id="SSF141072">
    <property type="entry name" value="CalX-like"/>
    <property type="match status" value="1"/>
</dbReference>
<dbReference type="Pfam" id="PF00353">
    <property type="entry name" value="HemolysinCabind"/>
    <property type="match status" value="2"/>
</dbReference>
<dbReference type="Pfam" id="PF13519">
    <property type="entry name" value="VWA_2"/>
    <property type="match status" value="1"/>
</dbReference>
<dbReference type="InterPro" id="IPR018511">
    <property type="entry name" value="Hemolysin-typ_Ca-bd_CS"/>
</dbReference>
<keyword evidence="2" id="KW-0677">Repeat</keyword>
<dbReference type="PRINTS" id="PR00313">
    <property type="entry name" value="CABNDNGRPT"/>
</dbReference>
<evidence type="ECO:0000259" key="5">
    <source>
        <dbReference type="PROSITE" id="PS50234"/>
    </source>
</evidence>
<dbReference type="Pfam" id="PF20579">
    <property type="entry name" value="LapA"/>
    <property type="match status" value="46"/>
</dbReference>
<keyword evidence="7" id="KW-1185">Reference proteome</keyword>
<feature type="region of interest" description="Disordered" evidence="4">
    <location>
        <begin position="2192"/>
        <end position="2216"/>
    </location>
</feature>
<evidence type="ECO:0000256" key="1">
    <source>
        <dbReference type="ARBA" id="ARBA00022729"/>
    </source>
</evidence>
<dbReference type="InterPro" id="IPR036465">
    <property type="entry name" value="vWFA_dom_sf"/>
</dbReference>
<dbReference type="CDD" id="cd00198">
    <property type="entry name" value="vWFA"/>
    <property type="match status" value="1"/>
</dbReference>
<proteinExistence type="predicted"/>
<dbReference type="NCBIfam" id="TIGR03661">
    <property type="entry name" value="T1SS_VCA0849"/>
    <property type="match status" value="1"/>
</dbReference>
<evidence type="ECO:0000256" key="4">
    <source>
        <dbReference type="SAM" id="MobiDB-lite"/>
    </source>
</evidence>
<dbReference type="SUPFAM" id="SSF53300">
    <property type="entry name" value="vWA-like"/>
    <property type="match status" value="1"/>
</dbReference>
<dbReference type="RefSeq" id="WP_222578000.1">
    <property type="nucleotide sequence ID" value="NZ_CP081966.1"/>
</dbReference>
<evidence type="ECO:0000313" key="6">
    <source>
        <dbReference type="EMBL" id="QZP26633.1"/>
    </source>
</evidence>
<dbReference type="SMART" id="SM00237">
    <property type="entry name" value="Calx_beta"/>
    <property type="match status" value="1"/>
</dbReference>
<dbReference type="PROSITE" id="PS00330">
    <property type="entry name" value="HEMOLYSIN_CALCIUM"/>
    <property type="match status" value="2"/>
</dbReference>
<feature type="domain" description="VWFA" evidence="5">
    <location>
        <begin position="5645"/>
        <end position="5763"/>
    </location>
</feature>
<dbReference type="SUPFAM" id="SSF51120">
    <property type="entry name" value="beta-Roll"/>
    <property type="match status" value="1"/>
</dbReference>
<feature type="region of interest" description="Disordered" evidence="4">
    <location>
        <begin position="4609"/>
        <end position="4628"/>
    </location>
</feature>
<feature type="region of interest" description="Disordered" evidence="4">
    <location>
        <begin position="3505"/>
        <end position="3527"/>
    </location>
</feature>
<name>A0ABX9B558_9PSED</name>
<dbReference type="InterPro" id="IPR011049">
    <property type="entry name" value="Serralysin-like_metalloprot_C"/>
</dbReference>
<dbReference type="InterPro" id="IPR046779">
    <property type="entry name" value="LapA_adhesin_dom"/>
</dbReference>
<dbReference type="PROSITE" id="PS50234">
    <property type="entry name" value="VWFA"/>
    <property type="match status" value="1"/>
</dbReference>
<feature type="region of interest" description="Disordered" evidence="4">
    <location>
        <begin position="1533"/>
        <end position="1556"/>
    </location>
</feature>
<sequence length="6169" mass="628645">MSTVVAIVKSIVGQVIAVSPEGIRRVLIEGDRLLAGEQVDTGAGGAVTLELADGRVLDLGRDTQWSADAPDSSIDLNQATAQAAPSVEELQQAIAAGADPTTELEATAAGPAAAGGGSVGGGHSFVLLEETAGVVDPTIGFPTGPIGFATGLANEELGGLDGNAAGTNTTNVPLTTGLTLSATPTITEAGGVIVYTATVGQPPLTNLTVTLSNGAVIVIPAGQTTGTVNVNIPANDTPYIDGGQISATITGTTGGNGLIVTPSTTPAVTQVTDTIDTTTATLTATPSVTEGGVITYTVTLTNPAQTPVTVTLSNGQTVTIEAGKSSGSVDFQTPANDVYNNGSTVSTTITGATGGNFEKLEPNPTPAETKINDSVDTTTATLTATPSVTEGGVITYTVTLNNPAQTPVTVTLSNGQTITVKAGESTGSVDFQTPANDVYNNGSTVSTTITGATGGNFEKLEPNPAPAETKINDSIDTTTATLTATPSVTEGGVITYTVTLTNPAQTPVTVTLSNGQTVTIEAGKSSGSVDFQTPANDVYNNGSTVSTTITGATGGNFEKLEPNPTPAETKINDSIDTTTATLTATPSVTEGGVITYTVTLTNPAQTPVTVTLSNGQTITVKAGESTGSVDFQTPANDVFVNGSTVSTSITGATGGNFEKLEPDTTPTQTVISDSIDTVSVSIASNGNVTEAEQPTFTVSVSQKLDHDLTVTLSNGATVVISAGQTQATYSLPAQGDDVFKDASSVTLGVTDASVAGKTFENLELGGDATVQITDTVSEVVATLTADKTTVTEGGQITYTVTLTNAQGLPVNGHNGLTFTLTDGTKVTIPAGSASGTFTITAPDDVFVGGQPSIVNKIESVAGGDNFEKLTLGDNTVTTTVTDEPGTGTPGTDNQGDKVSVTIVGKGDVTEDQQPAFTVKVSQKLDHDLTVTLSNGDKVVIPAGQTEAEYKAKAQGDDVFKDGDTLTVGITDAAVDGKAFENLELGGNASVQITDTVSEVVATLTADKTTVTEGGQITYTVTLTNAQGLPVNGHNGLTFTLTDGTKVTIPAGSASGTFTITAPDDVFVGGQPSIVNKIESVAGGDNFEKLTLGDNTVTTTVTDEPGTGTPGTDNQGDKVSVTIVGKGDVTEDQQPAFTVKVSQKLDHDLTVTLSNGDKVVIPAGQTEAEYKAKAQGDDVFKDGDTLTVGITDAAVDGKSFENLELGGNASVQITDTVSEVVATLTADKTTVTEGGQITYTVTLTNAQGLPVNGHNGLTFTLTDGTKVTIPAGSASGTFTITAPDDVFVGGQPTITNKLESVTGADNFEKLTLGQDEVKTSVTDEPGTGTPGTDNQGDKVTVTIVGKGDVTEDQQPAFTVKVSQKLDHDLTVTLSNGDKVVIPAGQTEAEYKAKAQGDDVFKDGDTLTVGITDAAVDGKAFENLELGGNASVQITDTVSEVVATLTADKTTVTEGGQITYTVTLTNAQGLPVNGHNGLTFTLTDGTKVTIPAGSASGTFTITAPDDVFVGGQPTITNKLESVTGADNFEKLTLGQDEVKTSVTDEPGTGTPGTDNQGDKVTVTIVGKGDVTEDQQPAFTVKVSQKLDHDLTVTLSNGDKVVIPAGQTEAEYKAKAQGDDVFKDGDTLTVGITDAAVDGKAFENLELGGNASVQITDTVSEVVATLTADKTTVTEGGQITYTVTLSNAQGLPVNGHNGLTFTLTDGTKVTIPAGSASGTFTITAPDDVFVGGQPSIVNKIESVAGGDNFEKLTLGDNTVTTTVTDEPGTGTPGIDNQGDKVTVTIVGKGDVTEDQQPAFTVKVSQKLDHDLTVTLSNGDKVVIPAGQTEAEYKAKAQGDDVFKDGDTLTVGITDAAVDGKAFENLELGGNASVQITDTVSEVVATLTADKTTVTEGGQITYTVTLTNAQGLPVNGHNGLTFTLTDGTKVTIPAGSASGTFTITAPDDVFVGGQPSIVNKIESVAGGDNFEKLTLGDNTVTTTVTDEPGTGTPGTDNQGDKVTVTIIGKGDVTEDQQPAFTVKVSQKLDHDLTVTLSNGDKVVIPAGQTEAEYKAKAQGDDVFKDGDTLTVGITDAAVDGKAFENLELGGNASVQITDTVSEVVATLTADKTTVTEGGQITYTVTLTNAQGLPVNGHNGLIFTLTDGTKVTIPAGSASGTFTITAPDDVFVGGQPTITNKLESVTGADNFEKLTLGQDEVKTSVTDEPGTGTPGTDNQGDKVTVTIVGKGDVTEDQQPAFTVKVSQKLDHDLTVTLSNGDKVVIPAGQTEAEYKAKAQGDDVFKDGDTLTVGITDATVDGKAFENLELGGNASVLITDTVSEVVATLTADKTTVSEGGQITYTVTLTNAQGLSVTGHNGLTFTLTDGTKVTIPAGSASGTFTITAPDDVFVGGQPSIVNKIEGVSGADNFEKLTLGDNTVTTSVTDEPGTGTPGTDNQGDKVAVTIVGKGDVTEDQQPAFTVKVSQKLDHDLTVTLSNGDKVVIPAGQTEAEYKAKAQGDDVFKDGDTLTVGITDAAVDGKAFENLELGGNASVQITDTISEVVATLTADKTTVTEGGQITYTVTLTNAQGLPVNGHNGLTFTLTDGTKVTVPAGSASGTFTITAPSDVFVGGQPSIVNKLEGVSGADNFEKLTLGKETLTTTVTDDPDTGNKVSVTIVSNGDVTEDLQPSFTVKVNQKLDQDLTVTLSNGAKVVIPAGQTQVEYKADAQGDDVFKDGSSLTVGITDAVVDGKTFENLELGGNATVQITDTVSEVVATLTADKTTVTEGGQITYTVTLSNAQGLPVNGHNGLTFTLTDGTKVTIPAGSASGTFTITAPDDVFVGGQPSIVNKIESVAGGDNFEKLTLGDNTVTTTVTDEPGTGTPGTDNQGDKVTVTIVGKGDVTEDQQPAFTVKVSQKLDHDLTVTLSNGDKVVIPAGQTEAEYKAKAQGDDVFKDGDTLTVGITDAAVDGKAFENLELGGNASVQITDTVSEVVATLTADKTTVTEGGQITYTVTLTNAQGLPVNGHNGLTFTLTDGTKVTIPAGSASGTFTITAPDDVFVGGQPSIVNKIESVAGGDNFEKLTLGDNTVTTTVTDEPGTGTPGTDNQGDKVSVTIVGKGDVTEDQQPAFTVKVSQKLDHDLTVTLSNGDKVVIPAGQTEAEYKAKAQGDDVFKDGDTLTVGITDAAVDGKSFENLELGGNASVQITDTVSEVVATLTADKTTVTEGGQITYTVTLTNAQGLPVNGHNGLTFTLTDGTKVTIPAGSASGTFTIAAPDDVFVGGQPTITNKLESVTGADNFEKLTLGQDEVKTSVTDEPGTGTPGIDNQGDKVTVTIIGKGDVTEDQQPAFTVKVSQKLDHDLTVTLSNGDKVVIPAGQTEAEYRAKAQGDDVFKDGDTLTVGITDAAVDGKSFENLELGGNASVQITDTISEVVATLTADKTTVTEGGQITYTVTLTNAQGLPVNGHNGLIFTLTDGTKVTIPAGSASGTFTITAPDDVFVGGQPTITNKLESVTGADNFEKLTLGQDEVKTSVTDEPGTGTPGTDNQGDKVTVTIVGKGDVTEDQQPAFTVKVSQKLDHDLTVTLSNGDKVVIPAGQTEAEYKAKAQGDDVFKDGDTLTVGITDAAVDGKAFENLELGGNASVQITDTVSEVVATLTADKTTVTEGGQITYTVTLSNAQGLPVNGHNGLTFTLTDGTKVTIPAGSASGTFTITAPDDVFVGGQPSIVNKIESVAGGDNFEKLTLGDNTVTTTVTDEPGTGTPGTDNQGDKVTVTIVGKGDVTEDQQPAFTVKVSQKLGQDLTVTLSNGDKVVIPAGQTQVEYKAAAQGDDVFKDGSSLTVGITDATVTGKTFENLELGGNATVQITDTISEVVATLSADKTTVSEGGQITYTVTLTNAQGLSVTGHNGLTFTLSDGTKVTIPAGSASGTAIITAPDDVFVGGQATISNKITGVTGADNFEKLTLGQNEVQTSVTDEPGTGTPGTDNQGDKVSVTIVGNGNVTEDQQPSFTVKVSQKLGYDLTVTLSNGDKVVIPAGQTQTEYKAAAQGDDVFKDGSSLTVGITDATVPGHTFENLELGGNATVQITDTISEVVATLSADKTTVSEGGQITYTVTLTNAQGLSVTGHNGLTFTLTDGTKVTIPAGSASGTFTITAADDVFVGGQPTISNKITGVTGADNFEKLTLGQNEVKTTVTDEPGSGTPGTGNQGDKVSVTIVGNGNVNEAQQPSFTVKVSQKLDQDLTVTLSNGAKVIIPAGQTQVEYKANAQGDDVFKDGSSLTVGITDATVTGKTFENLELGGNATVQITDTISEVVATLSADKTTVTEGGQITYTVTLTNAQGLSVTGHNGLTFTLSDGTKVTIPAGSATGTATITAPDDVFVGGQATISNKITGVTGADNFEKLTLGQNEVKTSVTDEPGSGTPGTDNQGDKVSVTIVGNGDVNEAQQPSFTVKVSQKLDQDLTVTLSNGAKVVIPAGQTQVEYKAPVQGDDVFKDGGPLTVGITDASVVGKTFENLELGGSATVQISDTISEVVATLSADKTTVAEGGQFTYTVTLTNAQGLPVNGHNGLTFTLSDGTKVTIPAGSATGTVTITAKDDVFVGGQPSIVNKIESVTGGGNFEKLTLGSNTLTTTVTDEPGSGTPGTGNQGDKVSVTIVGNGDVNEAQQPSFTVKVSQKLDQDLTVTLSNGAKVVIPAGQTQVEYKAAAQGDDVFKDGSSLTVGITDATVTGKTFENLELGGNATVQITDTISEVVATLSADKTTVSEGGQITYTVTLTNAQGLSVTGHNGLTFTLSDGTKVTIPAGSASGTFTITAADDVFVGGQPTISNKITGVTGADNFEKLTLGQNEVKTTVTDEPGSGTPGTGNQGDKVSVTIVGNGNVTEDQQPSFTVKVSQKLTQDLTVTLSNGAKVIIPAGQTQVEYKAAAQGDDVFKDGSSLTVGITDATVTGKTFENLELGGNATVQISDTISEVVATLSADKTTVTEGGQVTYTVTLTNAQGLSVNGHNGLTFTLTDGTKVTIPAGSASGTFTITAKDDPYVGGQPNIVNKIESVTGGDNFEKLTLGSNTVTTSVTDEPSGQGDLTTVGISGDTSVTEGDTAHYNLTLSNPSKSEVTITLTYSGTATDGQDFTGVVTVKIPAGSSGTTFDIKTIDDKLVEGSENFTVKISGAAGGGFENLQVDAGKSSVTTTIIDNDHAPVSTGGAVTGSEDTDYVFKWGDFNVSDADGNTGLSVTISKLPDLGSLKFFNGTSWVDVSLNQNISQADIAAGKLKFVPLANQSGVDGYGGSGVGNKQADYAQIKYKPNDGTNAGGEVTMKVDIAPVADKPDLNIGNNNVNSIGLLKETWNSLTGLGNNGNGITGDALKNVFANSGNASKSETVTGVDTVATVTPGTGSKTSGLIYLEAGKTYAFSGTADDSLQIVVGGKNVASGTWGSGSGAISGSFTPTTSGYYTLEIYNANQAGPGSLDVNIKVGNGAVTDLNSSNIPMYPSVKDLTNAGVTVGDLHGSNNQGYYDGYKLNEGSENGAPVKLVGISTNLTDTDGSESLSIKLSGIPAGSVLADNAGHTITVGKDAVDVTGWNLGGLTIKPPAYYAGQFDVKVSSTSTESVGGSTATSEGTIKVTVYPQSYTTSNLSSDSDNITGTDGNDVVVADVTGLHVVPGQDYNLAFIVDTSGSMGSSGVDAAKKSLESVFKTLAASVKGDQSGTVNILLVDFATQVKSNVAVTLNDAGLQTLLNALNTLNANGGTNYEDAFKTTANWFQSLKAAGNTGSNQTFFITDGQPTYYQANEQGNPNLGTSGNSFDSYLASINYKAGMTVSKYLDNTNYITIGSDGALTVQTYGRGGWSTTLSGDIRADGIGGYELSTRGGSGSSTSTTTTNNSQDSFKLLSGLSEVEAIGLNNGVNTNDLKPYDTDGKPQTNIDPSKLAEAILGHTEVTQPGNDTVNGGDGNDIIFGDLMVFDGVAGTGVEAIRGYVADKLGVDSGSVDARAMHKYITENYAEFDVSRSNDGADTLLGGNGNDIIFGQGGNDYIDGGKGNDILLGGTGNDTLLGGEGNDILFGGAGNDILIGGKGDDIMTGGSGADTFVWKAGDLGKDVIKDFKASEGDRLDLSDLLQGEKASTIDNFLKITTVNGESTLQVSTEGKLNAAGGLANADVTIKLEGVNWSNTTINSLISGADPTIKIDNSNS</sequence>
<dbReference type="InterPro" id="IPR001343">
    <property type="entry name" value="Hemolysn_Ca-bd"/>
</dbReference>
<evidence type="ECO:0000313" key="7">
    <source>
        <dbReference type="Proteomes" id="UP000825591"/>
    </source>
</evidence>
<protein>
    <submittedName>
        <fullName evidence="6">Type I secretion C-terminal target domain-containing protein</fullName>
    </submittedName>
</protein>
<organism evidence="6 7">
    <name type="scientific">Pseudomonas mosselii</name>
    <dbReference type="NCBI Taxonomy" id="78327"/>
    <lineage>
        <taxon>Bacteria</taxon>
        <taxon>Pseudomonadati</taxon>
        <taxon>Pseudomonadota</taxon>
        <taxon>Gammaproteobacteria</taxon>
        <taxon>Pseudomonadales</taxon>
        <taxon>Pseudomonadaceae</taxon>
        <taxon>Pseudomonas</taxon>
    </lineage>
</organism>
<feature type="region of interest" description="Disordered" evidence="4">
    <location>
        <begin position="3947"/>
        <end position="3969"/>
    </location>
</feature>
<dbReference type="Gene3D" id="2.60.40.2030">
    <property type="match status" value="1"/>
</dbReference>
<dbReference type="SMART" id="SM00327">
    <property type="entry name" value="VWA"/>
    <property type="match status" value="1"/>
</dbReference>
<feature type="region of interest" description="Disordered" evidence="4">
    <location>
        <begin position="1313"/>
        <end position="1336"/>
    </location>
</feature>